<feature type="compositionally biased region" description="Low complexity" evidence="1">
    <location>
        <begin position="173"/>
        <end position="194"/>
    </location>
</feature>
<comment type="caution">
    <text evidence="2">The sequence shown here is derived from an EMBL/GenBank/DDBJ whole genome shotgun (WGS) entry which is preliminary data.</text>
</comment>
<sequence>MPRQSLRWLELRLQKQEGQRGAEAASQRLGGYSGVERLKVVGRQQQLHPEEIDDPEGYEEELEKDAGDLGFGSSGADSGYEQPVMARMATTRAAARAAAAASSGAANTGTANTRTANTRTTNTNIANTRTANLGATTTTTTTTRQPDPTGRIPSPSSDEFDNSEDVIILNPYPSSSSSSSSSSSLSSSSSSSARTPDRPPSPDTPPRGPDSPAVLISRGKNTHGKDRYHTSPGNSKPSSGADLYWTGYIAYTNKQTLSSSSPEGLAPPGGVLLSDASTSSCSGDSDADSDDSVRRQRRKARDGVRRAVKEAGLSGEFDKDGKVMNDKEGRETKRKKMGLKEVFNDKKGFYEAVERLGYLGVLGQSEVEAVVRGWVGGLGNFQGGNRGGEKGKGVSRLFSDEKFLGIWGGRVRGAIGGGGGWGGFRGGW</sequence>
<dbReference type="Proteomes" id="UP001172159">
    <property type="component" value="Unassembled WGS sequence"/>
</dbReference>
<feature type="region of interest" description="Disordered" evidence="1">
    <location>
        <begin position="257"/>
        <end position="307"/>
    </location>
</feature>
<evidence type="ECO:0000256" key="1">
    <source>
        <dbReference type="SAM" id="MobiDB-lite"/>
    </source>
</evidence>
<organism evidence="2 3">
    <name type="scientific">Apiosordaria backusii</name>
    <dbReference type="NCBI Taxonomy" id="314023"/>
    <lineage>
        <taxon>Eukaryota</taxon>
        <taxon>Fungi</taxon>
        <taxon>Dikarya</taxon>
        <taxon>Ascomycota</taxon>
        <taxon>Pezizomycotina</taxon>
        <taxon>Sordariomycetes</taxon>
        <taxon>Sordariomycetidae</taxon>
        <taxon>Sordariales</taxon>
        <taxon>Lasiosphaeriaceae</taxon>
        <taxon>Apiosordaria</taxon>
    </lineage>
</organism>
<dbReference type="EMBL" id="JAUKTV010000004">
    <property type="protein sequence ID" value="KAK0739820.1"/>
    <property type="molecule type" value="Genomic_DNA"/>
</dbReference>
<name>A0AA40EH17_9PEZI</name>
<proteinExistence type="predicted"/>
<feature type="compositionally biased region" description="Pro residues" evidence="1">
    <location>
        <begin position="198"/>
        <end position="209"/>
    </location>
</feature>
<feature type="compositionally biased region" description="Low complexity" evidence="1">
    <location>
        <begin position="274"/>
        <end position="284"/>
    </location>
</feature>
<dbReference type="AlphaFoldDB" id="A0AA40EH17"/>
<feature type="compositionally biased region" description="Acidic residues" evidence="1">
    <location>
        <begin position="51"/>
        <end position="63"/>
    </location>
</feature>
<reference evidence="2" key="1">
    <citation type="submission" date="2023-06" db="EMBL/GenBank/DDBJ databases">
        <title>Genome-scale phylogeny and comparative genomics of the fungal order Sordariales.</title>
        <authorList>
            <consortium name="Lawrence Berkeley National Laboratory"/>
            <person name="Hensen N."/>
            <person name="Bonometti L."/>
            <person name="Westerberg I."/>
            <person name="Brannstrom I.O."/>
            <person name="Guillou S."/>
            <person name="Cros-Aarteil S."/>
            <person name="Calhoun S."/>
            <person name="Haridas S."/>
            <person name="Kuo A."/>
            <person name="Mondo S."/>
            <person name="Pangilinan J."/>
            <person name="Riley R."/>
            <person name="Labutti K."/>
            <person name="Andreopoulos B."/>
            <person name="Lipzen A."/>
            <person name="Chen C."/>
            <person name="Yanf M."/>
            <person name="Daum C."/>
            <person name="Ng V."/>
            <person name="Clum A."/>
            <person name="Steindorff A."/>
            <person name="Ohm R."/>
            <person name="Martin F."/>
            <person name="Silar P."/>
            <person name="Natvig D."/>
            <person name="Lalanne C."/>
            <person name="Gautier V."/>
            <person name="Ament-Velasquez S.L."/>
            <person name="Kruys A."/>
            <person name="Hutchinson M.I."/>
            <person name="Powell A.J."/>
            <person name="Barry K."/>
            <person name="Miller A.N."/>
            <person name="Grigoriev I.V."/>
            <person name="Debuchy R."/>
            <person name="Gladieux P."/>
            <person name="Thoren M.H."/>
            <person name="Johannesson H."/>
        </authorList>
    </citation>
    <scope>NUCLEOTIDE SEQUENCE</scope>
    <source>
        <strain evidence="2">CBS 540.89</strain>
    </source>
</reference>
<feature type="compositionally biased region" description="Low complexity" evidence="1">
    <location>
        <begin position="85"/>
        <end position="143"/>
    </location>
</feature>
<evidence type="ECO:0000313" key="3">
    <source>
        <dbReference type="Proteomes" id="UP001172159"/>
    </source>
</evidence>
<gene>
    <name evidence="2" type="ORF">B0T21DRAFT_347086</name>
</gene>
<feature type="region of interest" description="Disordered" evidence="1">
    <location>
        <begin position="42"/>
        <end position="240"/>
    </location>
</feature>
<keyword evidence="3" id="KW-1185">Reference proteome</keyword>
<accession>A0AA40EH17</accession>
<evidence type="ECO:0000313" key="2">
    <source>
        <dbReference type="EMBL" id="KAK0739820.1"/>
    </source>
</evidence>
<protein>
    <submittedName>
        <fullName evidence="2">Uncharacterized protein</fullName>
    </submittedName>
</protein>